<gene>
    <name evidence="13" type="ORF">Pr1d_23300</name>
</gene>
<keyword evidence="10 11" id="KW-0472">Membrane</keyword>
<keyword evidence="5" id="KW-1003">Cell membrane</keyword>
<feature type="signal peptide" evidence="12">
    <location>
        <begin position="1"/>
        <end position="20"/>
    </location>
</feature>
<protein>
    <recommendedName>
        <fullName evidence="3">Sec translocon accessory complex subunit YajC</fullName>
    </recommendedName>
</protein>
<reference evidence="13 14" key="1">
    <citation type="submission" date="2019-08" db="EMBL/GenBank/DDBJ databases">
        <title>Deep-cultivation of Planctomycetes and their phenomic and genomic characterization uncovers novel biology.</title>
        <authorList>
            <person name="Wiegand S."/>
            <person name="Jogler M."/>
            <person name="Boedeker C."/>
            <person name="Pinto D."/>
            <person name="Vollmers J."/>
            <person name="Rivas-Marin E."/>
            <person name="Kohn T."/>
            <person name="Peeters S.H."/>
            <person name="Heuer A."/>
            <person name="Rast P."/>
            <person name="Oberbeckmann S."/>
            <person name="Bunk B."/>
            <person name="Jeske O."/>
            <person name="Meyerdierks A."/>
            <person name="Storesund J.E."/>
            <person name="Kallscheuer N."/>
            <person name="Luecker S."/>
            <person name="Lage O.M."/>
            <person name="Pohl T."/>
            <person name="Merkel B.J."/>
            <person name="Hornburger P."/>
            <person name="Mueller R.-W."/>
            <person name="Bruemmer F."/>
            <person name="Labrenz M."/>
            <person name="Spormann A.M."/>
            <person name="Op den Camp H."/>
            <person name="Overmann J."/>
            <person name="Amann R."/>
            <person name="Jetten M.S.M."/>
            <person name="Mascher T."/>
            <person name="Medema M.H."/>
            <person name="Devos D.P."/>
            <person name="Kaster A.-K."/>
            <person name="Ovreas L."/>
            <person name="Rohde M."/>
            <person name="Galperin M.Y."/>
            <person name="Jogler C."/>
        </authorList>
    </citation>
    <scope>NUCLEOTIDE SEQUENCE [LARGE SCALE GENOMIC DNA]</scope>
    <source>
        <strain evidence="13 14">Pr1d</strain>
    </source>
</reference>
<dbReference type="KEGG" id="bgok:Pr1d_23300"/>
<dbReference type="EMBL" id="CP042913">
    <property type="protein sequence ID" value="QEG35040.1"/>
    <property type="molecule type" value="Genomic_DNA"/>
</dbReference>
<keyword evidence="9" id="KW-0811">Translocation</keyword>
<organism evidence="13 14">
    <name type="scientific">Bythopirellula goksoeyrii</name>
    <dbReference type="NCBI Taxonomy" id="1400387"/>
    <lineage>
        <taxon>Bacteria</taxon>
        <taxon>Pseudomonadati</taxon>
        <taxon>Planctomycetota</taxon>
        <taxon>Planctomycetia</taxon>
        <taxon>Pirellulales</taxon>
        <taxon>Lacipirellulaceae</taxon>
        <taxon>Bythopirellula</taxon>
    </lineage>
</organism>
<dbReference type="PANTHER" id="PTHR33909">
    <property type="entry name" value="SEC TRANSLOCON ACCESSORY COMPLEX SUBUNIT YAJC"/>
    <property type="match status" value="1"/>
</dbReference>
<proteinExistence type="inferred from homology"/>
<dbReference type="Proteomes" id="UP000323917">
    <property type="component" value="Chromosome"/>
</dbReference>
<evidence type="ECO:0000256" key="7">
    <source>
        <dbReference type="ARBA" id="ARBA00022927"/>
    </source>
</evidence>
<comment type="subcellular location">
    <subcellularLocation>
        <location evidence="1">Cell membrane</location>
        <topology evidence="1">Single-pass membrane protein</topology>
    </subcellularLocation>
</comment>
<dbReference type="NCBIfam" id="TIGR00739">
    <property type="entry name" value="yajC"/>
    <property type="match status" value="1"/>
</dbReference>
<dbReference type="AlphaFoldDB" id="A0A5B9QBT2"/>
<dbReference type="PRINTS" id="PR01853">
    <property type="entry name" value="YAJCTRNLCASE"/>
</dbReference>
<dbReference type="GO" id="GO:0005886">
    <property type="term" value="C:plasma membrane"/>
    <property type="evidence" value="ECO:0007669"/>
    <property type="project" value="UniProtKB-SubCell"/>
</dbReference>
<evidence type="ECO:0000256" key="8">
    <source>
        <dbReference type="ARBA" id="ARBA00022989"/>
    </source>
</evidence>
<evidence type="ECO:0000256" key="2">
    <source>
        <dbReference type="ARBA" id="ARBA00006742"/>
    </source>
</evidence>
<evidence type="ECO:0000256" key="5">
    <source>
        <dbReference type="ARBA" id="ARBA00022475"/>
    </source>
</evidence>
<evidence type="ECO:0000256" key="4">
    <source>
        <dbReference type="ARBA" id="ARBA00022448"/>
    </source>
</evidence>
<keyword evidence="4" id="KW-0813">Transport</keyword>
<evidence type="ECO:0000256" key="9">
    <source>
        <dbReference type="ARBA" id="ARBA00023010"/>
    </source>
</evidence>
<dbReference type="InterPro" id="IPR003849">
    <property type="entry name" value="Preprotein_translocase_YajC"/>
</dbReference>
<keyword evidence="14" id="KW-1185">Reference proteome</keyword>
<feature type="transmembrane region" description="Helical" evidence="11">
    <location>
        <begin position="30"/>
        <end position="49"/>
    </location>
</feature>
<dbReference type="SMART" id="SM01323">
    <property type="entry name" value="YajC"/>
    <property type="match status" value="1"/>
</dbReference>
<evidence type="ECO:0000256" key="1">
    <source>
        <dbReference type="ARBA" id="ARBA00004162"/>
    </source>
</evidence>
<dbReference type="OrthoDB" id="9800132at2"/>
<dbReference type="Pfam" id="PF02699">
    <property type="entry name" value="YajC"/>
    <property type="match status" value="1"/>
</dbReference>
<dbReference type="PANTHER" id="PTHR33909:SF1">
    <property type="entry name" value="SEC TRANSLOCON ACCESSORY COMPLEX SUBUNIT YAJC"/>
    <property type="match status" value="1"/>
</dbReference>
<evidence type="ECO:0000256" key="3">
    <source>
        <dbReference type="ARBA" id="ARBA00014962"/>
    </source>
</evidence>
<keyword evidence="12" id="KW-0732">Signal</keyword>
<keyword evidence="6 11" id="KW-0812">Transmembrane</keyword>
<dbReference type="GO" id="GO:0015031">
    <property type="term" value="P:protein transport"/>
    <property type="evidence" value="ECO:0007669"/>
    <property type="project" value="UniProtKB-KW"/>
</dbReference>
<evidence type="ECO:0000256" key="12">
    <source>
        <dbReference type="SAM" id="SignalP"/>
    </source>
</evidence>
<feature type="chain" id="PRO_5022812915" description="Sec translocon accessory complex subunit YajC" evidence="12">
    <location>
        <begin position="21"/>
        <end position="124"/>
    </location>
</feature>
<keyword evidence="7" id="KW-0653">Protein transport</keyword>
<name>A0A5B9QBT2_9BACT</name>
<evidence type="ECO:0000256" key="10">
    <source>
        <dbReference type="ARBA" id="ARBA00023136"/>
    </source>
</evidence>
<accession>A0A5B9QBT2</accession>
<evidence type="ECO:0000313" key="14">
    <source>
        <dbReference type="Proteomes" id="UP000323917"/>
    </source>
</evidence>
<comment type="similarity">
    <text evidence="2">Belongs to the YajC family.</text>
</comment>
<sequence precursor="true">MIFFQFQIASLLAASGLVFAQDAAPEPPGLGSMLPGLIAIMVFFYFLILRPQKNKERAMQELVSNLKEKDRVVTIGGIHGVVTNVQRDREEVTLRVDESSGAKLRVSLSAIARVVTDENKTEGS</sequence>
<evidence type="ECO:0000256" key="6">
    <source>
        <dbReference type="ARBA" id="ARBA00022692"/>
    </source>
</evidence>
<dbReference type="RefSeq" id="WP_148073600.1">
    <property type="nucleotide sequence ID" value="NZ_CP042913.1"/>
</dbReference>
<evidence type="ECO:0000256" key="11">
    <source>
        <dbReference type="SAM" id="Phobius"/>
    </source>
</evidence>
<keyword evidence="8 11" id="KW-1133">Transmembrane helix</keyword>
<evidence type="ECO:0000313" key="13">
    <source>
        <dbReference type="EMBL" id="QEG35040.1"/>
    </source>
</evidence>